<evidence type="ECO:0000313" key="3">
    <source>
        <dbReference type="Proteomes" id="UP000398389"/>
    </source>
</evidence>
<dbReference type="Proteomes" id="UP000398389">
    <property type="component" value="Unassembled WGS sequence"/>
</dbReference>
<keyword evidence="3" id="KW-1185">Reference proteome</keyword>
<name>A0A5E8B413_9ASCO</name>
<evidence type="ECO:0000256" key="1">
    <source>
        <dbReference type="SAM" id="Phobius"/>
    </source>
</evidence>
<dbReference type="OrthoDB" id="10372331at2759"/>
<gene>
    <name evidence="2" type="ORF">SAPINGB_P000992</name>
</gene>
<evidence type="ECO:0000313" key="2">
    <source>
        <dbReference type="EMBL" id="VVT45991.1"/>
    </source>
</evidence>
<dbReference type="RefSeq" id="XP_031851606.1">
    <property type="nucleotide sequence ID" value="XM_031995715.1"/>
</dbReference>
<dbReference type="AlphaFoldDB" id="A0A5E8B413"/>
<keyword evidence="1" id="KW-0472">Membrane</keyword>
<keyword evidence="1" id="KW-0812">Transmembrane</keyword>
<protein>
    <submittedName>
        <fullName evidence="2">Uncharacterized protein</fullName>
    </submittedName>
</protein>
<keyword evidence="1" id="KW-1133">Transmembrane helix</keyword>
<feature type="transmembrane region" description="Helical" evidence="1">
    <location>
        <begin position="101"/>
        <end position="134"/>
    </location>
</feature>
<accession>A0A5E8B413</accession>
<dbReference type="EMBL" id="CABVLU010000001">
    <property type="protein sequence ID" value="VVT45991.1"/>
    <property type="molecule type" value="Genomic_DNA"/>
</dbReference>
<organism evidence="2 3">
    <name type="scientific">Magnusiomyces paraingens</name>
    <dbReference type="NCBI Taxonomy" id="2606893"/>
    <lineage>
        <taxon>Eukaryota</taxon>
        <taxon>Fungi</taxon>
        <taxon>Dikarya</taxon>
        <taxon>Ascomycota</taxon>
        <taxon>Saccharomycotina</taxon>
        <taxon>Dipodascomycetes</taxon>
        <taxon>Dipodascales</taxon>
        <taxon>Dipodascaceae</taxon>
        <taxon>Magnusiomyces</taxon>
    </lineage>
</organism>
<proteinExistence type="predicted"/>
<reference evidence="2 3" key="1">
    <citation type="submission" date="2019-09" db="EMBL/GenBank/DDBJ databases">
        <authorList>
            <person name="Brejova B."/>
        </authorList>
    </citation>
    <scope>NUCLEOTIDE SEQUENCE [LARGE SCALE GENOMIC DNA]</scope>
</reference>
<sequence>MKPSRISLSMSAIGPRSFGLARAPALISPSSLLLRSLAIPRKTPQLQLPQSFSTSSKYPAAGLGALFGSRPRRPRNPYSSPSNAAFPFSVFNNLPTPVQSILPIAGIAGLLFLVAAPLLLIILPPVFLASYIYVRRLRSKRQDLFEKRWSDMASYHMVTQTERAALNEQEALKKLVMRRVVQAIQDNEHGIAKKLGFKVSTDEANEGKVSDRELFNRSHLALTDIHSIEEDWRVSPQGIAQNMTVYALGLVDKNRDNLPVADINIVVRTRTPKNALGAPARGNRTQDVRIELVSSIGGVAKKLFVLDGGSSNSGNGGSFSGGSSDEVIDVKARNVREN</sequence>
<dbReference type="GeneID" id="43579815"/>